<dbReference type="PROSITE" id="PS50980">
    <property type="entry name" value="COA_CT_NTER"/>
    <property type="match status" value="1"/>
</dbReference>
<dbReference type="EC" id="4.1.1.70" evidence="3"/>
<feature type="domain" description="CoA carboxyltransferase C-terminal" evidence="2">
    <location>
        <begin position="295"/>
        <end position="568"/>
    </location>
</feature>
<protein>
    <submittedName>
        <fullName evidence="3">Glutaconyl-CoA decarboxylase subunit alpha</fullName>
        <ecNumber evidence="3">4.1.1.70</ecNumber>
    </submittedName>
</protein>
<dbReference type="InterPro" id="IPR034733">
    <property type="entry name" value="AcCoA_carboxyl_beta"/>
</dbReference>
<dbReference type="PROSITE" id="PS50989">
    <property type="entry name" value="COA_CT_CTER"/>
    <property type="match status" value="1"/>
</dbReference>
<dbReference type="EMBL" id="PVNK01000014">
    <property type="protein sequence ID" value="PRQ05419.1"/>
    <property type="molecule type" value="Genomic_DNA"/>
</dbReference>
<proteinExistence type="predicted"/>
<dbReference type="RefSeq" id="WP_106389761.1">
    <property type="nucleotide sequence ID" value="NZ_PVNK01000014.1"/>
</dbReference>
<evidence type="ECO:0000313" key="4">
    <source>
        <dbReference type="Proteomes" id="UP000237968"/>
    </source>
</evidence>
<accession>A0A2S9YJY5</accession>
<reference evidence="3 4" key="1">
    <citation type="submission" date="2018-03" db="EMBL/GenBank/DDBJ databases">
        <title>Draft Genome Sequences of the Obligatory Marine Myxobacteria Enhygromyxa salina SWB005.</title>
        <authorList>
            <person name="Poehlein A."/>
            <person name="Moghaddam J.A."/>
            <person name="Harms H."/>
            <person name="Alanjari M."/>
            <person name="Koenig G.M."/>
            <person name="Daniel R."/>
            <person name="Schaeberle T.F."/>
        </authorList>
    </citation>
    <scope>NUCLEOTIDE SEQUENCE [LARGE SCALE GENOMIC DNA]</scope>
    <source>
        <strain evidence="3 4">SWB005</strain>
    </source>
</reference>
<dbReference type="GO" id="GO:0006552">
    <property type="term" value="P:L-leucine catabolic process"/>
    <property type="evidence" value="ECO:0007669"/>
    <property type="project" value="TreeGrafter"/>
</dbReference>
<sequence>MAIVPLAPIGSPRDQVCDERTFREYRETLAEREAVLAERRAKVHQGWGPKYLARLHERGKLSARERLAMLIDPGTEAFEVGTFVNWGLSFGERGLESPGAGVVTAFAQVEGRWCMVIANDNTVASGSWWPKTPEKIERAQTMALRLRIPTVYLVDCSGLFLPEQSRSFPGATGAGHIFKMNALLSAHGVPQVAGVFGDCIAGGGYMPIISDRVYMTEQAYMVIAGAALIKGAKSQKITSLDIGGPEVHVHQSGCADVRVPNDEVAIECIRRELAKLPSSGADFHRHGRGSVEPFHQARELAGLIPPDHREVYDATEVLARLCDQSLFWELMPETGEEMITGVGRIGGLYAGFIINRQGLVGDPERRDRKRPAAILYRGGIAKISAFSRACNADGIPIIWLQDISGFDVGAEAEAQGLLGYGSSLIYTNSTNEVPMFTVLLRKASGAGYYAMSGLPYDPIVQLSTTISRLSVMEGRTLAIATYNTKLDDDFEIVTSDPDERAEIEAGMSAVAARIEADMDPFVAGRQMDTDEIVRLDELRPWLAALVEMAYQNTGSRRIKNPRIWSLHDLAVISSGPR</sequence>
<dbReference type="GO" id="GO:0016829">
    <property type="term" value="F:lyase activity"/>
    <property type="evidence" value="ECO:0007669"/>
    <property type="project" value="UniProtKB-KW"/>
</dbReference>
<organism evidence="3 4">
    <name type="scientific">Enhygromyxa salina</name>
    <dbReference type="NCBI Taxonomy" id="215803"/>
    <lineage>
        <taxon>Bacteria</taxon>
        <taxon>Pseudomonadati</taxon>
        <taxon>Myxococcota</taxon>
        <taxon>Polyangia</taxon>
        <taxon>Nannocystales</taxon>
        <taxon>Nannocystaceae</taxon>
        <taxon>Enhygromyxa</taxon>
    </lineage>
</organism>
<keyword evidence="3" id="KW-0456">Lyase</keyword>
<dbReference type="GO" id="GO:1905202">
    <property type="term" value="C:methylcrotonoyl-CoA carboxylase complex"/>
    <property type="evidence" value="ECO:0007669"/>
    <property type="project" value="TreeGrafter"/>
</dbReference>
<dbReference type="PANTHER" id="PTHR22855">
    <property type="entry name" value="ACETYL, PROPIONYL, PYRUVATE, AND GLUTACONYL CARBOXYLASE-RELATED"/>
    <property type="match status" value="1"/>
</dbReference>
<dbReference type="GO" id="GO:0004485">
    <property type="term" value="F:methylcrotonoyl-CoA carboxylase activity"/>
    <property type="evidence" value="ECO:0007669"/>
    <property type="project" value="TreeGrafter"/>
</dbReference>
<name>A0A2S9YJY5_9BACT</name>
<evidence type="ECO:0000259" key="2">
    <source>
        <dbReference type="PROSITE" id="PS50989"/>
    </source>
</evidence>
<dbReference type="Proteomes" id="UP000237968">
    <property type="component" value="Unassembled WGS sequence"/>
</dbReference>
<dbReference type="PANTHER" id="PTHR22855:SF13">
    <property type="entry name" value="METHYLCROTONOYL-COA CARBOXYLASE BETA CHAIN, MITOCHONDRIAL"/>
    <property type="match status" value="1"/>
</dbReference>
<comment type="caution">
    <text evidence="3">The sequence shown here is derived from an EMBL/GenBank/DDBJ whole genome shotgun (WGS) entry which is preliminary data.</text>
</comment>
<dbReference type="InterPro" id="IPR011762">
    <property type="entry name" value="COA_CT_N"/>
</dbReference>
<dbReference type="InterPro" id="IPR029045">
    <property type="entry name" value="ClpP/crotonase-like_dom_sf"/>
</dbReference>
<gene>
    <name evidence="3" type="primary">gcdA</name>
    <name evidence="3" type="ORF">ENSA5_02820</name>
</gene>
<keyword evidence="4" id="KW-1185">Reference proteome</keyword>
<evidence type="ECO:0000313" key="3">
    <source>
        <dbReference type="EMBL" id="PRQ05419.1"/>
    </source>
</evidence>
<dbReference type="InterPro" id="IPR011763">
    <property type="entry name" value="COA_CT_C"/>
</dbReference>
<feature type="domain" description="CoA carboxyltransferase N-terminal" evidence="1">
    <location>
        <begin position="29"/>
        <end position="288"/>
    </location>
</feature>
<dbReference type="Pfam" id="PF01039">
    <property type="entry name" value="Carboxyl_trans"/>
    <property type="match status" value="1"/>
</dbReference>
<evidence type="ECO:0000259" key="1">
    <source>
        <dbReference type="PROSITE" id="PS50980"/>
    </source>
</evidence>
<dbReference type="OrthoDB" id="9803706at2"/>
<dbReference type="AlphaFoldDB" id="A0A2S9YJY5"/>
<dbReference type="InterPro" id="IPR045190">
    <property type="entry name" value="MCCB/AccD1-like"/>
</dbReference>
<dbReference type="Gene3D" id="3.90.226.10">
    <property type="entry name" value="2-enoyl-CoA Hydratase, Chain A, domain 1"/>
    <property type="match status" value="2"/>
</dbReference>
<dbReference type="SUPFAM" id="SSF52096">
    <property type="entry name" value="ClpP/crotonase"/>
    <property type="match status" value="2"/>
</dbReference>